<organism evidence="1">
    <name type="scientific">Eutreptiella gymnastica</name>
    <dbReference type="NCBI Taxonomy" id="73025"/>
    <lineage>
        <taxon>Eukaryota</taxon>
        <taxon>Discoba</taxon>
        <taxon>Euglenozoa</taxon>
        <taxon>Euglenida</taxon>
        <taxon>Spirocuta</taxon>
        <taxon>Euglenophyceae</taxon>
        <taxon>Eutreptiales</taxon>
        <taxon>Eutreptiaceae</taxon>
        <taxon>Eutreptiella</taxon>
    </lineage>
</organism>
<evidence type="ECO:0000313" key="1">
    <source>
        <dbReference type="EMBL" id="CAE0843921.1"/>
    </source>
</evidence>
<protein>
    <submittedName>
        <fullName evidence="1">Uncharacterized protein</fullName>
    </submittedName>
</protein>
<name>A0A7S4LQ85_9EUGL</name>
<accession>A0A7S4LQ85</accession>
<sequence length="100" mass="11272">MTQYAAVICICAGHLYSLIPHFSQLCEQFSSKLKMDIDGSKDSCFPNWKQNSAMHFDQTSCFWHRSQGKSTAHQDPPSFSFNVYSLGQTVQQDVTLPHGP</sequence>
<gene>
    <name evidence="1" type="ORF">EGYM00163_LOCUS52489</name>
</gene>
<dbReference type="AlphaFoldDB" id="A0A7S4LQ85"/>
<reference evidence="1" key="1">
    <citation type="submission" date="2021-01" db="EMBL/GenBank/DDBJ databases">
        <authorList>
            <person name="Corre E."/>
            <person name="Pelletier E."/>
            <person name="Niang G."/>
            <person name="Scheremetjew M."/>
            <person name="Finn R."/>
            <person name="Kale V."/>
            <person name="Holt S."/>
            <person name="Cochrane G."/>
            <person name="Meng A."/>
            <person name="Brown T."/>
            <person name="Cohen L."/>
        </authorList>
    </citation>
    <scope>NUCLEOTIDE SEQUENCE</scope>
    <source>
        <strain evidence="1">CCMP1594</strain>
    </source>
</reference>
<dbReference type="EMBL" id="HBJA01153683">
    <property type="protein sequence ID" value="CAE0843921.1"/>
    <property type="molecule type" value="Transcribed_RNA"/>
</dbReference>
<proteinExistence type="predicted"/>